<keyword evidence="5" id="KW-0560">Oxidoreductase</keyword>
<evidence type="ECO:0000256" key="3">
    <source>
        <dbReference type="ARBA" id="ARBA00022723"/>
    </source>
</evidence>
<dbReference type="Gene3D" id="3.40.50.720">
    <property type="entry name" value="NAD(P)-binding Rossmann-like Domain"/>
    <property type="match status" value="1"/>
</dbReference>
<name>A0AAE0K6X6_9PEZI</name>
<dbReference type="SUPFAM" id="SSF51735">
    <property type="entry name" value="NAD(P)-binding Rossmann-fold domains"/>
    <property type="match status" value="1"/>
</dbReference>
<keyword evidence="3" id="KW-0479">Metal-binding</keyword>
<dbReference type="AlphaFoldDB" id="A0AAE0K6X6"/>
<dbReference type="SUPFAM" id="SSF50129">
    <property type="entry name" value="GroES-like"/>
    <property type="match status" value="1"/>
</dbReference>
<dbReference type="PANTHER" id="PTHR42940:SF8">
    <property type="entry name" value="VACUOLAR PROTEIN SORTING-ASSOCIATED PROTEIN 11"/>
    <property type="match status" value="1"/>
</dbReference>
<dbReference type="Gene3D" id="3.90.180.10">
    <property type="entry name" value="Medium-chain alcohol dehydrogenases, catalytic domain"/>
    <property type="match status" value="1"/>
</dbReference>
<comment type="caution">
    <text evidence="8">The sequence shown here is derived from an EMBL/GenBank/DDBJ whole genome shotgun (WGS) entry which is preliminary data.</text>
</comment>
<feature type="domain" description="Enoyl reductase (ER)" evidence="7">
    <location>
        <begin position="10"/>
        <end position="357"/>
    </location>
</feature>
<reference evidence="8" key="2">
    <citation type="submission" date="2023-06" db="EMBL/GenBank/DDBJ databases">
        <authorList>
            <consortium name="Lawrence Berkeley National Laboratory"/>
            <person name="Haridas S."/>
            <person name="Hensen N."/>
            <person name="Bonometti L."/>
            <person name="Westerberg I."/>
            <person name="Brannstrom I.O."/>
            <person name="Guillou S."/>
            <person name="Cros-Aarteil S."/>
            <person name="Calhoun S."/>
            <person name="Kuo A."/>
            <person name="Mondo S."/>
            <person name="Pangilinan J."/>
            <person name="Riley R."/>
            <person name="LaButti K."/>
            <person name="Andreopoulos B."/>
            <person name="Lipzen A."/>
            <person name="Chen C."/>
            <person name="Yanf M."/>
            <person name="Daum C."/>
            <person name="Ng V."/>
            <person name="Clum A."/>
            <person name="Steindorff A."/>
            <person name="Ohm R."/>
            <person name="Martin F."/>
            <person name="Silar P."/>
            <person name="Natvig D."/>
            <person name="Lalanne C."/>
            <person name="Gautier V."/>
            <person name="Ament-velasquez S.L."/>
            <person name="Kruys A."/>
            <person name="Hutchinson M.I."/>
            <person name="Powell A.J."/>
            <person name="Barry K."/>
            <person name="Miller A.N."/>
            <person name="Grigoriev I.V."/>
            <person name="Debuchy R."/>
            <person name="Gladieux P."/>
            <person name="Thoren M.H."/>
            <person name="Johannesson H."/>
        </authorList>
    </citation>
    <scope>NUCLEOTIDE SEQUENCE</scope>
    <source>
        <strain evidence="8">CBS 232.78</strain>
    </source>
</reference>
<dbReference type="InterPro" id="IPR036291">
    <property type="entry name" value="NAD(P)-bd_dom_sf"/>
</dbReference>
<proteinExistence type="inferred from homology"/>
<evidence type="ECO:0000313" key="8">
    <source>
        <dbReference type="EMBL" id="KAK3370606.1"/>
    </source>
</evidence>
<dbReference type="GO" id="GO:0004022">
    <property type="term" value="F:alcohol dehydrogenase (NAD+) activity"/>
    <property type="evidence" value="ECO:0007669"/>
    <property type="project" value="TreeGrafter"/>
</dbReference>
<keyword evidence="9" id="KW-1185">Reference proteome</keyword>
<sequence length="374" mass="40186">MAHSIPREMKSIQVAEYNKPYKINPHTPVPLDLGPHDLLVKVAVASHCHTDRMVRTGVFSTALPCIGSHEGSGTVTVVGSAAEGSFKTGDRVMCGIPLHPCGKCADCHPDSPEKQRQYCSSESHVGVLTDGCFAEYVRVDARFTTPVPDNVSLVIAAPLACAGRTVWRAVEQAGLKEGQWLAIVGSGGGLGHLGVQFAKAKGLRVIGVDARDAGLELTKESGADVVIDARKGKDEVVKEVRAATGEKKGSDWGADATITLADVDSAAALACAITRMHGDMIQVAQPDQVKIPFQELVFRDIRVRGTVLCSPDESRDMMKFIAEHGIKLKTNLFHGLDKIYDLVAKVEEGNIQGKAIMIVDEEQIQREKELGVTF</sequence>
<dbReference type="Pfam" id="PF08240">
    <property type="entry name" value="ADH_N"/>
    <property type="match status" value="1"/>
</dbReference>
<dbReference type="PANTHER" id="PTHR42940">
    <property type="entry name" value="ALCOHOL DEHYDROGENASE 1-RELATED"/>
    <property type="match status" value="1"/>
</dbReference>
<accession>A0AAE0K6X6</accession>
<evidence type="ECO:0000256" key="4">
    <source>
        <dbReference type="ARBA" id="ARBA00022833"/>
    </source>
</evidence>
<evidence type="ECO:0000259" key="7">
    <source>
        <dbReference type="SMART" id="SM00829"/>
    </source>
</evidence>
<evidence type="ECO:0000256" key="1">
    <source>
        <dbReference type="ARBA" id="ARBA00001947"/>
    </source>
</evidence>
<keyword evidence="4" id="KW-0862">Zinc</keyword>
<evidence type="ECO:0000256" key="5">
    <source>
        <dbReference type="ARBA" id="ARBA00023002"/>
    </source>
</evidence>
<dbReference type="Pfam" id="PF00107">
    <property type="entry name" value="ADH_zinc_N"/>
    <property type="match status" value="1"/>
</dbReference>
<evidence type="ECO:0000256" key="2">
    <source>
        <dbReference type="ARBA" id="ARBA00008072"/>
    </source>
</evidence>
<dbReference type="Proteomes" id="UP001285441">
    <property type="component" value="Unassembled WGS sequence"/>
</dbReference>
<keyword evidence="6" id="KW-0520">NAD</keyword>
<dbReference type="FunFam" id="3.40.50.720:FF:000039">
    <property type="entry name" value="Alcohol dehydrogenase AdhP"/>
    <property type="match status" value="1"/>
</dbReference>
<organism evidence="8 9">
    <name type="scientific">Podospora didyma</name>
    <dbReference type="NCBI Taxonomy" id="330526"/>
    <lineage>
        <taxon>Eukaryota</taxon>
        <taxon>Fungi</taxon>
        <taxon>Dikarya</taxon>
        <taxon>Ascomycota</taxon>
        <taxon>Pezizomycotina</taxon>
        <taxon>Sordariomycetes</taxon>
        <taxon>Sordariomycetidae</taxon>
        <taxon>Sordariales</taxon>
        <taxon>Podosporaceae</taxon>
        <taxon>Podospora</taxon>
    </lineage>
</organism>
<dbReference type="InterPro" id="IPR013154">
    <property type="entry name" value="ADH-like_N"/>
</dbReference>
<comment type="similarity">
    <text evidence="2">Belongs to the zinc-containing alcohol dehydrogenase family.</text>
</comment>
<dbReference type="GO" id="GO:0046872">
    <property type="term" value="F:metal ion binding"/>
    <property type="evidence" value="ECO:0007669"/>
    <property type="project" value="UniProtKB-KW"/>
</dbReference>
<dbReference type="InterPro" id="IPR020843">
    <property type="entry name" value="ER"/>
</dbReference>
<comment type="cofactor">
    <cofactor evidence="1">
        <name>Zn(2+)</name>
        <dbReference type="ChEBI" id="CHEBI:29105"/>
    </cofactor>
</comment>
<reference evidence="8" key="1">
    <citation type="journal article" date="2023" name="Mol. Phylogenet. Evol.">
        <title>Genome-scale phylogeny and comparative genomics of the fungal order Sordariales.</title>
        <authorList>
            <person name="Hensen N."/>
            <person name="Bonometti L."/>
            <person name="Westerberg I."/>
            <person name="Brannstrom I.O."/>
            <person name="Guillou S."/>
            <person name="Cros-Aarteil S."/>
            <person name="Calhoun S."/>
            <person name="Haridas S."/>
            <person name="Kuo A."/>
            <person name="Mondo S."/>
            <person name="Pangilinan J."/>
            <person name="Riley R."/>
            <person name="LaButti K."/>
            <person name="Andreopoulos B."/>
            <person name="Lipzen A."/>
            <person name="Chen C."/>
            <person name="Yan M."/>
            <person name="Daum C."/>
            <person name="Ng V."/>
            <person name="Clum A."/>
            <person name="Steindorff A."/>
            <person name="Ohm R.A."/>
            <person name="Martin F."/>
            <person name="Silar P."/>
            <person name="Natvig D.O."/>
            <person name="Lalanne C."/>
            <person name="Gautier V."/>
            <person name="Ament-Velasquez S.L."/>
            <person name="Kruys A."/>
            <person name="Hutchinson M.I."/>
            <person name="Powell A.J."/>
            <person name="Barry K."/>
            <person name="Miller A.N."/>
            <person name="Grigoriev I.V."/>
            <person name="Debuchy R."/>
            <person name="Gladieux P."/>
            <person name="Hiltunen Thoren M."/>
            <person name="Johannesson H."/>
        </authorList>
    </citation>
    <scope>NUCLEOTIDE SEQUENCE</scope>
    <source>
        <strain evidence="8">CBS 232.78</strain>
    </source>
</reference>
<protein>
    <submittedName>
        <fullName evidence="8">Chaperonin 10-like protein</fullName>
    </submittedName>
</protein>
<evidence type="ECO:0000313" key="9">
    <source>
        <dbReference type="Proteomes" id="UP001285441"/>
    </source>
</evidence>
<evidence type="ECO:0000256" key="6">
    <source>
        <dbReference type="ARBA" id="ARBA00023027"/>
    </source>
</evidence>
<dbReference type="InterPro" id="IPR011032">
    <property type="entry name" value="GroES-like_sf"/>
</dbReference>
<dbReference type="EMBL" id="JAULSW010000009">
    <property type="protein sequence ID" value="KAK3370606.1"/>
    <property type="molecule type" value="Genomic_DNA"/>
</dbReference>
<gene>
    <name evidence="8" type="ORF">B0H63DRAFT_487297</name>
</gene>
<dbReference type="InterPro" id="IPR013149">
    <property type="entry name" value="ADH-like_C"/>
</dbReference>
<dbReference type="GO" id="GO:0005737">
    <property type="term" value="C:cytoplasm"/>
    <property type="evidence" value="ECO:0007669"/>
    <property type="project" value="TreeGrafter"/>
</dbReference>
<dbReference type="SMART" id="SM00829">
    <property type="entry name" value="PKS_ER"/>
    <property type="match status" value="1"/>
</dbReference>